<evidence type="ECO:0000259" key="2">
    <source>
        <dbReference type="Pfam" id="PF00930"/>
    </source>
</evidence>
<dbReference type="Gene3D" id="3.40.50.1820">
    <property type="entry name" value="alpha/beta hydrolase"/>
    <property type="match status" value="1"/>
</dbReference>
<evidence type="ECO:0000313" key="4">
    <source>
        <dbReference type="Proteomes" id="UP001501126"/>
    </source>
</evidence>
<gene>
    <name evidence="3" type="ORF">GCM10009118_26390</name>
</gene>
<name>A0ABN1MSB3_9FLAO</name>
<feature type="domain" description="Peptidase S9 prolyl oligopeptidase catalytic" evidence="1">
    <location>
        <begin position="512"/>
        <end position="705"/>
    </location>
</feature>
<organism evidence="3 4">
    <name type="scientific">Wandonia haliotis</name>
    <dbReference type="NCBI Taxonomy" id="574963"/>
    <lineage>
        <taxon>Bacteria</taxon>
        <taxon>Pseudomonadati</taxon>
        <taxon>Bacteroidota</taxon>
        <taxon>Flavobacteriia</taxon>
        <taxon>Flavobacteriales</taxon>
        <taxon>Crocinitomicaceae</taxon>
        <taxon>Wandonia</taxon>
    </lineage>
</organism>
<dbReference type="PANTHER" id="PTHR11731:SF193">
    <property type="entry name" value="DIPEPTIDYL PEPTIDASE 9"/>
    <property type="match status" value="1"/>
</dbReference>
<dbReference type="InterPro" id="IPR001375">
    <property type="entry name" value="Peptidase_S9_cat"/>
</dbReference>
<dbReference type="RefSeq" id="WP_343788625.1">
    <property type="nucleotide sequence ID" value="NZ_BAAAFH010000022.1"/>
</dbReference>
<sequence>MKAIFFLILTLVTLPVLFAQKELTLEDAVMNQYRGYYPEHVFGFNWLPESSDYAYLDGYVNMVIVSGKGKTERISIKEVSKVTGEDIMWFSGLQWKDASSFYIADNNKYFLYNYKTGEGEKTLEFDALAENGELEIVTGAVAYTIDNNLYVATPSGKQIPVTANEDKNIVSGQAIARSEFGITDGIFWSPKGNYLAFYQKDETNVAEYPMLDITKTPGETSFIKYPMTGQKSEHGRVGVYNMTTGKTIYIEPKGAKEDYLTNLSWTPDEKHVLIAEVNRGQNHMQLQMYNAESGAFVKTILEEKHDKWVEPEHPAFFFNQSADEFVWMSEKDGFMNLYLCSVEKGFVRQLTHNTWEALGILGTNAKGTEVYFEGTGESPLEMRAFAVQVSSGKQTELTPGEGTHSVTVSYDGAHVFDQYSSTTIPNIARILNRKGKTVKTLVEAENKMKDLVLGQAEISTLKAKDGTELYTRLIKPSDFDPNKKYPVLVYVYGGPHAQLITNSWFGGASLWMYWMAEQGYLVYTLDNRGSAHRGFAFENVIHRQLGTIEIEDQLTGVAYLKSLPFVDGNRMAVHGWSFGGFMTSSLMLREPGVFTTGVAGGPVTDWKYYEVMYGERYMDRPDENEAGYEAASLLNKTENLEGKLLLIHGSIDDVVVMQHSHSLIKSFIDKGKQVDFFVYPMHEHNVRGKDRVHLMQKVLTYILENNK</sequence>
<dbReference type="Pfam" id="PF00930">
    <property type="entry name" value="DPPIV_N"/>
    <property type="match status" value="1"/>
</dbReference>
<evidence type="ECO:0000313" key="3">
    <source>
        <dbReference type="EMBL" id="GAA0876229.1"/>
    </source>
</evidence>
<proteinExistence type="predicted"/>
<protein>
    <submittedName>
        <fullName evidence="3">DPP IV N-terminal domain-containing protein</fullName>
    </submittedName>
</protein>
<dbReference type="Gene3D" id="2.140.10.30">
    <property type="entry name" value="Dipeptidylpeptidase IV, N-terminal domain"/>
    <property type="match status" value="1"/>
</dbReference>
<dbReference type="InterPro" id="IPR050278">
    <property type="entry name" value="Serine_Prot_S9B/DPPIV"/>
</dbReference>
<dbReference type="PANTHER" id="PTHR11731">
    <property type="entry name" value="PROTEASE FAMILY S9B,C DIPEPTIDYL-PEPTIDASE IV-RELATED"/>
    <property type="match status" value="1"/>
</dbReference>
<dbReference type="Proteomes" id="UP001501126">
    <property type="component" value="Unassembled WGS sequence"/>
</dbReference>
<dbReference type="SUPFAM" id="SSF82171">
    <property type="entry name" value="DPP6 N-terminal domain-like"/>
    <property type="match status" value="1"/>
</dbReference>
<dbReference type="SUPFAM" id="SSF53474">
    <property type="entry name" value="alpha/beta-Hydrolases"/>
    <property type="match status" value="1"/>
</dbReference>
<dbReference type="Pfam" id="PF00326">
    <property type="entry name" value="Peptidase_S9"/>
    <property type="match status" value="1"/>
</dbReference>
<comment type="caution">
    <text evidence="3">The sequence shown here is derived from an EMBL/GenBank/DDBJ whole genome shotgun (WGS) entry which is preliminary data.</text>
</comment>
<dbReference type="EMBL" id="BAAAFH010000022">
    <property type="protein sequence ID" value="GAA0876229.1"/>
    <property type="molecule type" value="Genomic_DNA"/>
</dbReference>
<evidence type="ECO:0000259" key="1">
    <source>
        <dbReference type="Pfam" id="PF00326"/>
    </source>
</evidence>
<keyword evidence="4" id="KW-1185">Reference proteome</keyword>
<dbReference type="InterPro" id="IPR002469">
    <property type="entry name" value="Peptidase_S9B_N"/>
</dbReference>
<accession>A0ABN1MSB3</accession>
<reference evidence="3 4" key="1">
    <citation type="journal article" date="2019" name="Int. J. Syst. Evol. Microbiol.">
        <title>The Global Catalogue of Microorganisms (GCM) 10K type strain sequencing project: providing services to taxonomists for standard genome sequencing and annotation.</title>
        <authorList>
            <consortium name="The Broad Institute Genomics Platform"/>
            <consortium name="The Broad Institute Genome Sequencing Center for Infectious Disease"/>
            <person name="Wu L."/>
            <person name="Ma J."/>
        </authorList>
    </citation>
    <scope>NUCLEOTIDE SEQUENCE [LARGE SCALE GENOMIC DNA]</scope>
    <source>
        <strain evidence="3 4">JCM 16083</strain>
    </source>
</reference>
<dbReference type="InterPro" id="IPR029058">
    <property type="entry name" value="AB_hydrolase_fold"/>
</dbReference>
<feature type="domain" description="Dipeptidylpeptidase IV N-terminal" evidence="2">
    <location>
        <begin position="107"/>
        <end position="425"/>
    </location>
</feature>